<dbReference type="EMBL" id="FQWZ01000002">
    <property type="protein sequence ID" value="SHG68845.1"/>
    <property type="molecule type" value="Genomic_DNA"/>
</dbReference>
<dbReference type="InterPro" id="IPR045247">
    <property type="entry name" value="Oye-like"/>
</dbReference>
<dbReference type="PANTHER" id="PTHR22893">
    <property type="entry name" value="NADH OXIDOREDUCTASE-RELATED"/>
    <property type="match status" value="1"/>
</dbReference>
<evidence type="ECO:0000259" key="4">
    <source>
        <dbReference type="Pfam" id="PF00724"/>
    </source>
</evidence>
<organism evidence="5 6">
    <name type="scientific">Hydrocarboniphaga daqingensis</name>
    <dbReference type="NCBI Taxonomy" id="490188"/>
    <lineage>
        <taxon>Bacteria</taxon>
        <taxon>Pseudomonadati</taxon>
        <taxon>Pseudomonadota</taxon>
        <taxon>Gammaproteobacteria</taxon>
        <taxon>Nevskiales</taxon>
        <taxon>Nevskiaceae</taxon>
        <taxon>Hydrocarboniphaga</taxon>
    </lineage>
</organism>
<reference evidence="5 6" key="1">
    <citation type="submission" date="2016-11" db="EMBL/GenBank/DDBJ databases">
        <authorList>
            <person name="Jaros S."/>
            <person name="Januszkiewicz K."/>
            <person name="Wedrychowicz H."/>
        </authorList>
    </citation>
    <scope>NUCLEOTIDE SEQUENCE [LARGE SCALE GENOMIC DNA]</scope>
    <source>
        <strain evidence="5 6">CGMCC 1.7049</strain>
    </source>
</reference>
<dbReference type="InterPro" id="IPR013785">
    <property type="entry name" value="Aldolase_TIM"/>
</dbReference>
<dbReference type="Pfam" id="PF00724">
    <property type="entry name" value="Oxidored_FMN"/>
    <property type="match status" value="1"/>
</dbReference>
<evidence type="ECO:0000313" key="5">
    <source>
        <dbReference type="EMBL" id="SHG68845.1"/>
    </source>
</evidence>
<dbReference type="GO" id="GO:0016628">
    <property type="term" value="F:oxidoreductase activity, acting on the CH-CH group of donors, NAD or NADP as acceptor"/>
    <property type="evidence" value="ECO:0007669"/>
    <property type="project" value="UniProtKB-ARBA"/>
</dbReference>
<feature type="domain" description="NADH:flavin oxidoreductase/NADH oxidase N-terminal" evidence="4">
    <location>
        <begin position="10"/>
        <end position="335"/>
    </location>
</feature>
<protein>
    <submittedName>
        <fullName evidence="5">N-ethylmaleimide reductase</fullName>
    </submittedName>
</protein>
<dbReference type="FunFam" id="3.20.20.70:FF:000059">
    <property type="entry name" value="N-ethylmaleimide reductase, FMN-linked"/>
    <property type="match status" value="1"/>
</dbReference>
<gene>
    <name evidence="5" type="ORF">SAMN04488068_1106</name>
</gene>
<dbReference type="AlphaFoldDB" id="A0A1M5LV14"/>
<dbReference type="CDD" id="cd02933">
    <property type="entry name" value="OYE_like_FMN"/>
    <property type="match status" value="1"/>
</dbReference>
<dbReference type="Gene3D" id="3.20.20.70">
    <property type="entry name" value="Aldolase class I"/>
    <property type="match status" value="1"/>
</dbReference>
<comment type="similarity">
    <text evidence="2">Belongs to the NADH:flavin oxidoreductase/NADH oxidase family.</text>
</comment>
<name>A0A1M5LV14_9GAMM</name>
<dbReference type="InterPro" id="IPR001155">
    <property type="entry name" value="OxRdtase_FMN_N"/>
</dbReference>
<evidence type="ECO:0000313" key="6">
    <source>
        <dbReference type="Proteomes" id="UP000199758"/>
    </source>
</evidence>
<evidence type="ECO:0000256" key="1">
    <source>
        <dbReference type="ARBA" id="ARBA00001917"/>
    </source>
</evidence>
<sequence length="374" mass="40636">MSPMPSHDSLLTPTRLGALTLRNRIVMSPMTRTRATFDHVPTELMVDYYRQRASAGLIITECAMVAPKASAFITDPGIYSDEQVAQWRKVTDAVHAEGGLIALQIWHPGRAAHPFNNDGAETVSSTDRAIKDDGIPTLQGTVPQVAPRRLRLDELPGIVAQFRAAAVNAQRAGFDAVQVHGAHGYLIDQFLRDSVNDRQDEYGGSIENRARLLFEIVDAVIEVYGADRVGLRISPLVAYNDISDSDPVALVRYVAEQFEARGAAFFELRHNQFDDAAERELAQLARGILKRVPLLLNGGYTREAGEADIASGVADAIVYGKPYIANPDLVERFALRAPLNDVDFSKLYAGGASGYVDYPRLSASAAAVTADATA</sequence>
<evidence type="ECO:0000256" key="2">
    <source>
        <dbReference type="ARBA" id="ARBA00005979"/>
    </source>
</evidence>
<keyword evidence="6" id="KW-1185">Reference proteome</keyword>
<proteinExistence type="inferred from homology"/>
<dbReference type="Proteomes" id="UP000199758">
    <property type="component" value="Unassembled WGS sequence"/>
</dbReference>
<evidence type="ECO:0000256" key="3">
    <source>
        <dbReference type="ARBA" id="ARBA00023002"/>
    </source>
</evidence>
<accession>A0A1M5LV14</accession>
<dbReference type="STRING" id="490188.SAMN04488068_1106"/>
<comment type="cofactor">
    <cofactor evidence="1">
        <name>FMN</name>
        <dbReference type="ChEBI" id="CHEBI:58210"/>
    </cofactor>
</comment>
<dbReference type="GO" id="GO:0010181">
    <property type="term" value="F:FMN binding"/>
    <property type="evidence" value="ECO:0007669"/>
    <property type="project" value="InterPro"/>
</dbReference>
<dbReference type="SUPFAM" id="SSF51395">
    <property type="entry name" value="FMN-linked oxidoreductases"/>
    <property type="match status" value="1"/>
</dbReference>
<keyword evidence="3" id="KW-0560">Oxidoreductase</keyword>
<dbReference type="GO" id="GO:0005829">
    <property type="term" value="C:cytosol"/>
    <property type="evidence" value="ECO:0007669"/>
    <property type="project" value="TreeGrafter"/>
</dbReference>
<dbReference type="PANTHER" id="PTHR22893:SF91">
    <property type="entry name" value="NADPH DEHYDROGENASE 2-RELATED"/>
    <property type="match status" value="1"/>
</dbReference>